<gene>
    <name evidence="2" type="ORF">I570_02902</name>
    <name evidence="1" type="ORF">OMU_03029</name>
</gene>
<dbReference type="RefSeq" id="WP_016180840.1">
    <property type="nucleotide sequence ID" value="NZ_KE136365.1"/>
</dbReference>
<keyword evidence="3" id="KW-1185">Reference proteome</keyword>
<evidence type="ECO:0000313" key="2">
    <source>
        <dbReference type="EMBL" id="EOU20455.1"/>
    </source>
</evidence>
<organism evidence="2 4">
    <name type="scientific">Enterococcus avium ATCC 14025</name>
    <dbReference type="NCBI Taxonomy" id="1140002"/>
    <lineage>
        <taxon>Bacteria</taxon>
        <taxon>Bacillati</taxon>
        <taxon>Bacillota</taxon>
        <taxon>Bacilli</taxon>
        <taxon>Lactobacillales</taxon>
        <taxon>Enterococcaceae</taxon>
        <taxon>Enterococcus</taxon>
    </lineage>
</organism>
<evidence type="ECO:0000313" key="3">
    <source>
        <dbReference type="Proteomes" id="UP000014104"/>
    </source>
</evidence>
<dbReference type="Proteomes" id="UP000014107">
    <property type="component" value="Unassembled WGS sequence"/>
</dbReference>
<sequence>MINFYPVHVYVSNYRIYASLEKANFDSSHTKPIKSLFAVLNLKEIKAMKMKLFIYDLDINSFDKMQDAINDCQTQMNN</sequence>
<dbReference type="EMBL" id="ASWL01000004">
    <property type="protein sequence ID" value="EOU20455.1"/>
    <property type="molecule type" value="Genomic_DNA"/>
</dbReference>
<comment type="caution">
    <text evidence="2">The sequence shown here is derived from an EMBL/GenBank/DDBJ whole genome shotgun (WGS) entry which is preliminary data.</text>
</comment>
<reference evidence="2 4" key="2">
    <citation type="submission" date="2013-03" db="EMBL/GenBank/DDBJ databases">
        <title>The Genome Sequence of Enterococcus avium ATCC_14025 (PacBio/Illumina hybrid assembly).</title>
        <authorList>
            <consortium name="The Broad Institute Genomics Platform"/>
            <consortium name="The Broad Institute Genome Sequencing Center for Infectious Disease"/>
            <person name="Earl A."/>
            <person name="Russ C."/>
            <person name="Gilmore M."/>
            <person name="Surin D."/>
            <person name="Walker B."/>
            <person name="Young S."/>
            <person name="Zeng Q."/>
            <person name="Gargeya S."/>
            <person name="Fitzgerald M."/>
            <person name="Haas B."/>
            <person name="Abouelleil A."/>
            <person name="Allen A.W."/>
            <person name="Alvarado L."/>
            <person name="Arachchi H.M."/>
            <person name="Berlin A.M."/>
            <person name="Chapman S.B."/>
            <person name="Gainer-Dewar J."/>
            <person name="Goldberg J."/>
            <person name="Griggs A."/>
            <person name="Gujja S."/>
            <person name="Hansen M."/>
            <person name="Howarth C."/>
            <person name="Imamovic A."/>
            <person name="Ireland A."/>
            <person name="Larimer J."/>
            <person name="McCowan C."/>
            <person name="Murphy C."/>
            <person name="Pearson M."/>
            <person name="Poon T.W."/>
            <person name="Priest M."/>
            <person name="Roberts A."/>
            <person name="Saif S."/>
            <person name="Shea T."/>
            <person name="Sisk P."/>
            <person name="Sykes S."/>
            <person name="Wortman J."/>
            <person name="Nusbaum C."/>
            <person name="Birren B."/>
        </authorList>
    </citation>
    <scope>NUCLEOTIDE SEQUENCE [LARGE SCALE GENOMIC DNA]</scope>
    <source>
        <strain evidence="2 4">ATCC 14025</strain>
    </source>
</reference>
<dbReference type="EMBL" id="AHYV01000032">
    <property type="protein sequence ID" value="EOT42106.1"/>
    <property type="molecule type" value="Genomic_DNA"/>
</dbReference>
<dbReference type="AlphaFoldDB" id="A0AAV3IXB5"/>
<name>A0AAV3IXB5_ENTAV</name>
<protein>
    <submittedName>
        <fullName evidence="2">Uncharacterized protein</fullName>
    </submittedName>
</protein>
<reference evidence="1 3" key="1">
    <citation type="submission" date="2013-03" db="EMBL/GenBank/DDBJ databases">
        <title>The Genome Sequence of Enterococcus avium ATCC_14025 (Illumina only assembly).</title>
        <authorList>
            <consortium name="The Broad Institute Genomics Platform"/>
            <consortium name="The Broad Institute Genome Sequencing Center for Infectious Disease"/>
            <person name="Earl A."/>
            <person name="Russ C."/>
            <person name="Gilmore M."/>
            <person name="Surin D."/>
            <person name="Walker B."/>
            <person name="Young S."/>
            <person name="Zeng Q."/>
            <person name="Gargeya S."/>
            <person name="Fitzgerald M."/>
            <person name="Haas B."/>
            <person name="Abouelleil A."/>
            <person name="Allen A.W."/>
            <person name="Alvarado L."/>
            <person name="Arachchi H.M."/>
            <person name="Berlin A.M."/>
            <person name="Chapman S.B."/>
            <person name="Gainer-Dewar J."/>
            <person name="Goldberg J."/>
            <person name="Griggs A."/>
            <person name="Gujja S."/>
            <person name="Hansen M."/>
            <person name="Howarth C."/>
            <person name="Imamovic A."/>
            <person name="Ireland A."/>
            <person name="Larimer J."/>
            <person name="McCowan C."/>
            <person name="Murphy C."/>
            <person name="Pearson M."/>
            <person name="Poon T.W."/>
            <person name="Priest M."/>
            <person name="Roberts A."/>
            <person name="Saif S."/>
            <person name="Shea T."/>
            <person name="Sisk P."/>
            <person name="Sykes S."/>
            <person name="Wortman J."/>
            <person name="Nusbaum C."/>
            <person name="Birren B."/>
        </authorList>
    </citation>
    <scope>NUCLEOTIDE SEQUENCE [LARGE SCALE GENOMIC DNA]</scope>
    <source>
        <strain evidence="1 3">ATCC 14025</strain>
    </source>
</reference>
<accession>A0AAV3IXB5</accession>
<evidence type="ECO:0000313" key="1">
    <source>
        <dbReference type="EMBL" id="EOT42106.1"/>
    </source>
</evidence>
<proteinExistence type="predicted"/>
<dbReference type="Proteomes" id="UP000014104">
    <property type="component" value="Unassembled WGS sequence"/>
</dbReference>
<evidence type="ECO:0000313" key="4">
    <source>
        <dbReference type="Proteomes" id="UP000014107"/>
    </source>
</evidence>